<comment type="caution">
    <text evidence="3">The sequence shown here is derived from an EMBL/GenBank/DDBJ whole genome shotgun (WGS) entry which is preliminary data.</text>
</comment>
<evidence type="ECO:0000313" key="3">
    <source>
        <dbReference type="EMBL" id="KAH7298159.1"/>
    </source>
</evidence>
<dbReference type="InterPro" id="IPR021410">
    <property type="entry name" value="FAF"/>
</dbReference>
<dbReference type="InterPro" id="IPR046431">
    <property type="entry name" value="FAF_dom"/>
</dbReference>
<evidence type="ECO:0000256" key="1">
    <source>
        <dbReference type="ARBA" id="ARBA00008690"/>
    </source>
</evidence>
<protein>
    <recommendedName>
        <fullName evidence="2">FAF domain-containing protein</fullName>
    </recommendedName>
</protein>
<evidence type="ECO:0000313" key="4">
    <source>
        <dbReference type="Proteomes" id="UP000825935"/>
    </source>
</evidence>
<dbReference type="Pfam" id="PF11250">
    <property type="entry name" value="FAF"/>
    <property type="match status" value="1"/>
</dbReference>
<dbReference type="OrthoDB" id="1931928at2759"/>
<dbReference type="PANTHER" id="PTHR33155">
    <property type="entry name" value="FANTASTIC FOUR-LIKE PROTEIN (DUF3049)"/>
    <property type="match status" value="1"/>
</dbReference>
<proteinExistence type="inferred from homology"/>
<dbReference type="PANTHER" id="PTHR33155:SF75">
    <property type="entry name" value="OS02G0750800 PROTEIN"/>
    <property type="match status" value="1"/>
</dbReference>
<dbReference type="Proteomes" id="UP000825935">
    <property type="component" value="Chromosome 25"/>
</dbReference>
<name>A0A8T2RNU9_CERRI</name>
<feature type="domain" description="FAF" evidence="2">
    <location>
        <begin position="357"/>
        <end position="416"/>
    </location>
</feature>
<accession>A0A8T2RNU9</accession>
<comment type="similarity">
    <text evidence="1">Belongs to the fantastic four family.</text>
</comment>
<sequence length="601" mass="66618">MSEAYTKGGNLATETCSQTEDFGAEKVSSNCDQAQKVAVADIPCRYAAHWLRDIRLRLFERKVGSYFCKSPSWRESVGKPLRRYRSLDSGSRGDETLTTLPHLFHNLSVSRTRSDPCIFGKDLLTITLPVPGEPKECEMNNIPVEGVFCGRIPSEVFAPSIMVDNREGRSNCFQLCRAHGFEESINQGLAKVDSNSDSEHLQYVHSSVIHNATTPIFDNTEESAMRASKTDSDVATKDFPGTNVNNLDNPYYKNTFIGNEVVGSEDYSSQKIHDFRGALNDEILEDDEDEGYVLKDEDKIDGSSDNDSYHDFHGKSGPEQFGNDMSEFAKCSLGRDVFTEDESWSEEPYVSSQARYFPPPISILANENQPGLPSHVPKTLWRSVKRDGRFILQEVQARPREFFQAIRECGRLKLQLVRLESDSSGSSFDSASPEDGEDFFFSNESVDSTNALPQIDQQVESYDAVASMTAEQNSQSVVGRLALKICNHVTENDVSARHNPIGKDSEMHLQPLAPSALLTDKADDILQAACSDAKFEHGVGSEMNQRTSAASIVLRESASQVGSDVGETPFSTEHNVTVEKRLGEPVIDEGFGRNSNYVMVA</sequence>
<reference evidence="3" key="1">
    <citation type="submission" date="2021-08" db="EMBL/GenBank/DDBJ databases">
        <title>WGS assembly of Ceratopteris richardii.</title>
        <authorList>
            <person name="Marchant D.B."/>
            <person name="Chen G."/>
            <person name="Jenkins J."/>
            <person name="Shu S."/>
            <person name="Leebens-Mack J."/>
            <person name="Grimwood J."/>
            <person name="Schmutz J."/>
            <person name="Soltis P."/>
            <person name="Soltis D."/>
            <person name="Chen Z.-H."/>
        </authorList>
    </citation>
    <scope>NUCLEOTIDE SEQUENCE</scope>
    <source>
        <strain evidence="3">Whitten #5841</strain>
        <tissue evidence="3">Leaf</tissue>
    </source>
</reference>
<keyword evidence="4" id="KW-1185">Reference proteome</keyword>
<dbReference type="AlphaFoldDB" id="A0A8T2RNU9"/>
<evidence type="ECO:0000259" key="2">
    <source>
        <dbReference type="Pfam" id="PF11250"/>
    </source>
</evidence>
<organism evidence="3 4">
    <name type="scientific">Ceratopteris richardii</name>
    <name type="common">Triangle waterfern</name>
    <dbReference type="NCBI Taxonomy" id="49495"/>
    <lineage>
        <taxon>Eukaryota</taxon>
        <taxon>Viridiplantae</taxon>
        <taxon>Streptophyta</taxon>
        <taxon>Embryophyta</taxon>
        <taxon>Tracheophyta</taxon>
        <taxon>Polypodiopsida</taxon>
        <taxon>Polypodiidae</taxon>
        <taxon>Polypodiales</taxon>
        <taxon>Pteridineae</taxon>
        <taxon>Pteridaceae</taxon>
        <taxon>Parkerioideae</taxon>
        <taxon>Ceratopteris</taxon>
    </lineage>
</organism>
<gene>
    <name evidence="3" type="ORF">KP509_25G029700</name>
</gene>
<dbReference type="EMBL" id="CM035430">
    <property type="protein sequence ID" value="KAH7298159.1"/>
    <property type="molecule type" value="Genomic_DNA"/>
</dbReference>